<feature type="region of interest" description="Disordered" evidence="1">
    <location>
        <begin position="242"/>
        <end position="281"/>
    </location>
</feature>
<dbReference type="Pfam" id="PF01221">
    <property type="entry name" value="Dynein_light"/>
    <property type="match status" value="1"/>
</dbReference>
<dbReference type="OrthoDB" id="10056738at2759"/>
<dbReference type="GO" id="GO:0030286">
    <property type="term" value="C:dynein complex"/>
    <property type="evidence" value="ECO:0007669"/>
    <property type="project" value="InterPro"/>
</dbReference>
<gene>
    <name evidence="2" type="primary">RvY_12688-1</name>
    <name evidence="2" type="synonym">RvY_12688.1</name>
    <name evidence="2" type="ORF">RvY_12688</name>
</gene>
<dbReference type="SUPFAM" id="SSF54648">
    <property type="entry name" value="DLC"/>
    <property type="match status" value="1"/>
</dbReference>
<sequence length="431" mass="47148">MADEEKEKEKKDKDKDAKDDLAPGEVISPTEYKMFDPSNMQKSLSIPQKPVYAFQRQLAGTLQRRLENIRMKLGSDDSHPVADKNEVAELVAGLQPWEDIDPSTGQLLELRTGSISQPAKQALLEDIKAPTVTVTQPAAHAEPGAAPGQAKLAGPPPNITPSIAKEMRGALPKAKVEDKNAMPPVNRRSAAPPVKFEGVIKATEPLEYADYYEAIEKQDKYWSGVVGKPLSMSVVKLDTKVGPAKGISRDPLNPTQRRRASLSQPPQTVASKNDRGDMPGGRDLSVAVNARNAQTLAFPSVLKKTNSKRPAGTPAFLDGVIEYFTQSVSPDCNLSSWLSPVDIQPVFRIKDVPPDVENIIVTIAKVTHSKFIDDQGIAALIRSALEKYHGYACKWHVVVGRKFGMNVNADKGNFLFMYIGHLGYVVFRTFG</sequence>
<dbReference type="InterPro" id="IPR037177">
    <property type="entry name" value="DLC_sf"/>
</dbReference>
<dbReference type="STRING" id="947166.A0A1D1VQS6"/>
<evidence type="ECO:0000313" key="3">
    <source>
        <dbReference type="Proteomes" id="UP000186922"/>
    </source>
</evidence>
<dbReference type="Gene3D" id="3.30.740.10">
    <property type="entry name" value="Protein Inhibitor Of Neuronal Nitric Oxide Synthase"/>
    <property type="match status" value="1"/>
</dbReference>
<protein>
    <recommendedName>
        <fullName evidence="4">Dynein light chain</fullName>
    </recommendedName>
</protein>
<proteinExistence type="predicted"/>
<feature type="compositionally biased region" description="Basic and acidic residues" evidence="1">
    <location>
        <begin position="1"/>
        <end position="21"/>
    </location>
</feature>
<dbReference type="CDD" id="cd21450">
    <property type="entry name" value="DLC-like_DYNLL1-like"/>
    <property type="match status" value="1"/>
</dbReference>
<comment type="caution">
    <text evidence="2">The sequence shown here is derived from an EMBL/GenBank/DDBJ whole genome shotgun (WGS) entry which is preliminary data.</text>
</comment>
<dbReference type="InterPro" id="IPR001372">
    <property type="entry name" value="Dynein_light_chain_typ-1/2"/>
</dbReference>
<evidence type="ECO:0000313" key="2">
    <source>
        <dbReference type="EMBL" id="GAV02078.1"/>
    </source>
</evidence>
<evidence type="ECO:0000256" key="1">
    <source>
        <dbReference type="SAM" id="MobiDB-lite"/>
    </source>
</evidence>
<reference evidence="2 3" key="1">
    <citation type="journal article" date="2016" name="Nat. Commun.">
        <title>Extremotolerant tardigrade genome and improved radiotolerance of human cultured cells by tardigrade-unique protein.</title>
        <authorList>
            <person name="Hashimoto T."/>
            <person name="Horikawa D.D."/>
            <person name="Saito Y."/>
            <person name="Kuwahara H."/>
            <person name="Kozuka-Hata H."/>
            <person name="Shin-I T."/>
            <person name="Minakuchi Y."/>
            <person name="Ohishi K."/>
            <person name="Motoyama A."/>
            <person name="Aizu T."/>
            <person name="Enomoto A."/>
            <person name="Kondo K."/>
            <person name="Tanaka S."/>
            <person name="Hara Y."/>
            <person name="Koshikawa S."/>
            <person name="Sagara H."/>
            <person name="Miura T."/>
            <person name="Yokobori S."/>
            <person name="Miyagawa K."/>
            <person name="Suzuki Y."/>
            <person name="Kubo T."/>
            <person name="Oyama M."/>
            <person name="Kohara Y."/>
            <person name="Fujiyama A."/>
            <person name="Arakawa K."/>
            <person name="Katayama T."/>
            <person name="Toyoda A."/>
            <person name="Kunieda T."/>
        </authorList>
    </citation>
    <scope>NUCLEOTIDE SEQUENCE [LARGE SCALE GENOMIC DNA]</scope>
    <source>
        <strain evidence="2 3">YOKOZUNA-1</strain>
    </source>
</reference>
<dbReference type="SMART" id="SM01375">
    <property type="entry name" value="Dynein_light"/>
    <property type="match status" value="1"/>
</dbReference>
<name>A0A1D1VQS6_RAMVA</name>
<feature type="region of interest" description="Disordered" evidence="1">
    <location>
        <begin position="1"/>
        <end position="37"/>
    </location>
</feature>
<organism evidence="2 3">
    <name type="scientific">Ramazzottius varieornatus</name>
    <name type="common">Water bear</name>
    <name type="synonym">Tardigrade</name>
    <dbReference type="NCBI Taxonomy" id="947166"/>
    <lineage>
        <taxon>Eukaryota</taxon>
        <taxon>Metazoa</taxon>
        <taxon>Ecdysozoa</taxon>
        <taxon>Tardigrada</taxon>
        <taxon>Eutardigrada</taxon>
        <taxon>Parachela</taxon>
        <taxon>Hypsibioidea</taxon>
        <taxon>Ramazzottiidae</taxon>
        <taxon>Ramazzottius</taxon>
    </lineage>
</organism>
<feature type="compositionally biased region" description="Polar residues" evidence="1">
    <location>
        <begin position="261"/>
        <end position="271"/>
    </location>
</feature>
<dbReference type="Proteomes" id="UP000186922">
    <property type="component" value="Unassembled WGS sequence"/>
</dbReference>
<dbReference type="AlphaFoldDB" id="A0A1D1VQS6"/>
<accession>A0A1D1VQS6</accession>
<dbReference type="EMBL" id="BDGG01000008">
    <property type="protein sequence ID" value="GAV02078.1"/>
    <property type="molecule type" value="Genomic_DNA"/>
</dbReference>
<keyword evidence="3" id="KW-1185">Reference proteome</keyword>
<evidence type="ECO:0008006" key="4">
    <source>
        <dbReference type="Google" id="ProtNLM"/>
    </source>
</evidence>
<dbReference type="GO" id="GO:0007017">
    <property type="term" value="P:microtubule-based process"/>
    <property type="evidence" value="ECO:0007669"/>
    <property type="project" value="InterPro"/>
</dbReference>